<dbReference type="AlphaFoldDB" id="A0A9D1IBU7"/>
<organism evidence="5 6">
    <name type="scientific">Candidatus Pullichristensenella excrementigallinarum</name>
    <dbReference type="NCBI Taxonomy" id="2840907"/>
    <lineage>
        <taxon>Bacteria</taxon>
        <taxon>Bacillati</taxon>
        <taxon>Bacillota</taxon>
        <taxon>Clostridia</taxon>
        <taxon>Candidatus Pullichristensenella</taxon>
    </lineage>
</organism>
<proteinExistence type="inferred from homology"/>
<name>A0A9D1IBU7_9FIRM</name>
<dbReference type="PANTHER" id="PTHR47514:SF1">
    <property type="entry name" value="TRANSKETOLASE N-TERMINAL SECTION-RELATED"/>
    <property type="match status" value="1"/>
</dbReference>
<reference evidence="5" key="1">
    <citation type="submission" date="2020-10" db="EMBL/GenBank/DDBJ databases">
        <authorList>
            <person name="Gilroy R."/>
        </authorList>
    </citation>
    <scope>NUCLEOTIDE SEQUENCE</scope>
    <source>
        <strain evidence="5">ChiHcec3-11533</strain>
    </source>
</reference>
<keyword evidence="3" id="KW-0786">Thiamine pyrophosphate</keyword>
<sequence>MTNEQHILEMKKFANDIRILAIKMIGARGAGHVGGCMSLAETMSVLYNGMMRVRPEDPKWPDRDKIVVSKGHAGPIMYAALAKKGFFPMDWLETLNLPGTKLPSHTDRLKTPGVDMTTGSLGQGSSTACGLAQSEKILQKDTHVFLILGDGEINEGQVWEAMMYASSHHLTNLIVMVDSNKAQVDGFCKDVCDMGDLAAKFESFGLKVINVEDGNDVAQVWNALEEAKKGFDRPVCVLLNTIKGKDLPIYEGDPACHYIGVSAEQLASSVAHLEEIGRNLEKEGK</sequence>
<evidence type="ECO:0000313" key="5">
    <source>
        <dbReference type="EMBL" id="HIU34373.1"/>
    </source>
</evidence>
<dbReference type="InterPro" id="IPR029061">
    <property type="entry name" value="THDP-binding"/>
</dbReference>
<dbReference type="SUPFAM" id="SSF52518">
    <property type="entry name" value="Thiamin diphosphate-binding fold (THDP-binding)"/>
    <property type="match status" value="1"/>
</dbReference>
<evidence type="ECO:0000256" key="1">
    <source>
        <dbReference type="ARBA" id="ARBA00001964"/>
    </source>
</evidence>
<gene>
    <name evidence="5" type="ORF">IAB02_07400</name>
</gene>
<dbReference type="EMBL" id="DVMU01000166">
    <property type="protein sequence ID" value="HIU34373.1"/>
    <property type="molecule type" value="Genomic_DNA"/>
</dbReference>
<accession>A0A9D1IBU7</accession>
<dbReference type="Pfam" id="PF00456">
    <property type="entry name" value="Transketolase_N"/>
    <property type="match status" value="1"/>
</dbReference>
<dbReference type="Proteomes" id="UP000824072">
    <property type="component" value="Unassembled WGS sequence"/>
</dbReference>
<reference evidence="5" key="2">
    <citation type="journal article" date="2021" name="PeerJ">
        <title>Extensive microbial diversity within the chicken gut microbiome revealed by metagenomics and culture.</title>
        <authorList>
            <person name="Gilroy R."/>
            <person name="Ravi A."/>
            <person name="Getino M."/>
            <person name="Pursley I."/>
            <person name="Horton D.L."/>
            <person name="Alikhan N.F."/>
            <person name="Baker D."/>
            <person name="Gharbi K."/>
            <person name="Hall N."/>
            <person name="Watson M."/>
            <person name="Adriaenssens E.M."/>
            <person name="Foster-Nyarko E."/>
            <person name="Jarju S."/>
            <person name="Secka A."/>
            <person name="Antonio M."/>
            <person name="Oren A."/>
            <person name="Chaudhuri R.R."/>
            <person name="La Ragione R."/>
            <person name="Hildebrand F."/>
            <person name="Pallen M.J."/>
        </authorList>
    </citation>
    <scope>NUCLEOTIDE SEQUENCE</scope>
    <source>
        <strain evidence="5">ChiHcec3-11533</strain>
    </source>
</reference>
<comment type="similarity">
    <text evidence="2">Belongs to the transketolase family.</text>
</comment>
<evidence type="ECO:0000256" key="3">
    <source>
        <dbReference type="ARBA" id="ARBA00023052"/>
    </source>
</evidence>
<evidence type="ECO:0000313" key="6">
    <source>
        <dbReference type="Proteomes" id="UP000824072"/>
    </source>
</evidence>
<dbReference type="Gene3D" id="3.40.50.970">
    <property type="match status" value="1"/>
</dbReference>
<dbReference type="InterPro" id="IPR005474">
    <property type="entry name" value="Transketolase_N"/>
</dbReference>
<feature type="domain" description="Transketolase N-terminal" evidence="4">
    <location>
        <begin position="11"/>
        <end position="267"/>
    </location>
</feature>
<evidence type="ECO:0000256" key="2">
    <source>
        <dbReference type="ARBA" id="ARBA00007131"/>
    </source>
</evidence>
<comment type="caution">
    <text evidence="5">The sequence shown here is derived from an EMBL/GenBank/DDBJ whole genome shotgun (WGS) entry which is preliminary data.</text>
</comment>
<comment type="cofactor">
    <cofactor evidence="1">
        <name>thiamine diphosphate</name>
        <dbReference type="ChEBI" id="CHEBI:58937"/>
    </cofactor>
</comment>
<dbReference type="PANTHER" id="PTHR47514">
    <property type="entry name" value="TRANSKETOLASE N-TERMINAL SECTION-RELATED"/>
    <property type="match status" value="1"/>
</dbReference>
<dbReference type="CDD" id="cd02012">
    <property type="entry name" value="TPP_TK"/>
    <property type="match status" value="1"/>
</dbReference>
<protein>
    <submittedName>
        <fullName evidence="5">Transketolase</fullName>
    </submittedName>
</protein>
<evidence type="ECO:0000259" key="4">
    <source>
        <dbReference type="Pfam" id="PF00456"/>
    </source>
</evidence>